<dbReference type="PROSITE" id="PS50111">
    <property type="entry name" value="CHEMOTAXIS_TRANSDUC_2"/>
    <property type="match status" value="1"/>
</dbReference>
<gene>
    <name evidence="8" type="ORF">DP116_00510</name>
</gene>
<dbReference type="SMART" id="SM00283">
    <property type="entry name" value="MA"/>
    <property type="match status" value="1"/>
</dbReference>
<feature type="domain" description="Phytochrome chromophore attachment site" evidence="6">
    <location>
        <begin position="199"/>
        <end position="335"/>
    </location>
</feature>
<keyword evidence="5" id="KW-0472">Membrane</keyword>
<sequence length="982" mass="109285">MTQPSSQKQAEQQLNQSINQPKGLQESAHPQQGRQELSLKTKAIAWAMLVSMVPVLTVGTTTYYFGSQLTAKQISQARLADTTGLAKAELALNKLLSLLLIETGVTAVLAAAIATILGIRAIRPVLNAAAVSTTMVNRLRRESADSPTSTVSKDELAVLETNINFVKEQLPDLLWKQEAEAECSQVFHNISRRIRTSLTQEDLLRTTVEEVRKALRIDRVVIFRFDSNLDGTFVEESAASDLPKILWTTISDPCFNGGYVEQYRNGRVRAIDDIYQANLTDCHIGLLERFAVKSNLIAPILKNDQLFGLLIAHQCFEPRIWQQYEIDLFAQIATQVGFALDYVKLLERIDTKADQAQAFIDITRRIRESLNEEDVLKATVEETRKALSADRVLVYGFDSNWYGTVIAESVIPGFPKALRAKIKDPCFAEGYVEKYQAGRVQATNNIYEAGLTACHISQLQPFAVRANLVAPILKDDQLFGLLIAHQCSGPRDWQQYEIDLFTQIATQVGFALDHARLLQRIDAEGVRTQLLTDITRRIRESLNEEDVLKTTVNEVRKALGADRVVVYGFDSDWYGTVVAESVVPGFPKALRAKIKDPCFAEGYVEMYQAGRVQATNNIYEAGLSDCYIGQLEPFAVKANLVAPILKDDQLFGLLIAHQCSGPRDWQQYEIDLFAQIATQVGFALDHARLLYRVEQAYQSAEATSDEQREQKEALQRQVLELLRGSDTAVQTLSGEAKSQVESLTGAYNQIKTLVDSAMIMVICAQQAELQEQQLSQIVQDGHESIDPILENFCDIQVRVMEAAEKVERLDQPFQKLSHIVSFISNIASQIKLQAMNTVLEASRTPEAGQQFAWLADEALSQVHQLDASIVEIESLVAEIQTQANEVIPVMEYGAEQAMTGIRLAQETQQKFNQIVIISDQMKKLVEELVHTGPVQAKTSTSASQSILEVASIASKTSEQVMAVAKSLDKLLTIAQDLQEDAE</sequence>
<dbReference type="InterPro" id="IPR016132">
    <property type="entry name" value="Phyto_chromo_attachment"/>
</dbReference>
<dbReference type="SUPFAM" id="SSF58104">
    <property type="entry name" value="Methyl-accepting chemotaxis protein (MCP) signaling domain"/>
    <property type="match status" value="1"/>
</dbReference>
<dbReference type="InterPro" id="IPR003018">
    <property type="entry name" value="GAF"/>
</dbReference>
<keyword evidence="3" id="KW-0175">Coiled coil</keyword>
<organism evidence="8 9">
    <name type="scientific">Brasilonema bromeliae SPC951</name>
    <dbReference type="NCBI Taxonomy" id="385972"/>
    <lineage>
        <taxon>Bacteria</taxon>
        <taxon>Bacillati</taxon>
        <taxon>Cyanobacteriota</taxon>
        <taxon>Cyanophyceae</taxon>
        <taxon>Nostocales</taxon>
        <taxon>Scytonemataceae</taxon>
        <taxon>Brasilonema</taxon>
        <taxon>Bromeliae group (in: Brasilonema)</taxon>
    </lineage>
</organism>
<dbReference type="SUPFAM" id="SSF55781">
    <property type="entry name" value="GAF domain-like"/>
    <property type="match status" value="3"/>
</dbReference>
<evidence type="ECO:0000256" key="2">
    <source>
        <dbReference type="PROSITE-ProRule" id="PRU00284"/>
    </source>
</evidence>
<dbReference type="PROSITE" id="PS50046">
    <property type="entry name" value="PHYTOCHROME_2"/>
    <property type="match status" value="3"/>
</dbReference>
<feature type="transmembrane region" description="Helical" evidence="5">
    <location>
        <begin position="95"/>
        <end position="119"/>
    </location>
</feature>
<feature type="region of interest" description="Disordered" evidence="4">
    <location>
        <begin position="1"/>
        <end position="32"/>
    </location>
</feature>
<feature type="transmembrane region" description="Helical" evidence="5">
    <location>
        <begin position="43"/>
        <end position="65"/>
    </location>
</feature>
<evidence type="ECO:0000259" key="6">
    <source>
        <dbReference type="PROSITE" id="PS50046"/>
    </source>
</evidence>
<evidence type="ECO:0000256" key="4">
    <source>
        <dbReference type="SAM" id="MobiDB-lite"/>
    </source>
</evidence>
<evidence type="ECO:0000259" key="7">
    <source>
        <dbReference type="PROSITE" id="PS50111"/>
    </source>
</evidence>
<reference evidence="8 9" key="1">
    <citation type="submission" date="2018-06" db="EMBL/GenBank/DDBJ databases">
        <title>Comparative genomics of Brasilonema spp. strains.</title>
        <authorList>
            <person name="Alvarenga D.O."/>
            <person name="Fiore M.F."/>
            <person name="Varani A.M."/>
        </authorList>
    </citation>
    <scope>NUCLEOTIDE SEQUENCE [LARGE SCALE GENOMIC DNA]</scope>
    <source>
        <strain evidence="8 9">SPC951</strain>
    </source>
</reference>
<accession>A0ABX1P2M5</accession>
<feature type="domain" description="Methyl-accepting transducer" evidence="7">
    <location>
        <begin position="714"/>
        <end position="950"/>
    </location>
</feature>
<dbReference type="SMART" id="SM00065">
    <property type="entry name" value="GAF"/>
    <property type="match status" value="3"/>
</dbReference>
<keyword evidence="5" id="KW-0812">Transmembrane</keyword>
<evidence type="ECO:0000256" key="5">
    <source>
        <dbReference type="SAM" id="Phobius"/>
    </source>
</evidence>
<dbReference type="Pfam" id="PF01590">
    <property type="entry name" value="GAF"/>
    <property type="match status" value="3"/>
</dbReference>
<keyword evidence="5" id="KW-1133">Transmembrane helix</keyword>
<evidence type="ECO:0000313" key="8">
    <source>
        <dbReference type="EMBL" id="NMG18001.1"/>
    </source>
</evidence>
<dbReference type="EMBL" id="QMEB01000002">
    <property type="protein sequence ID" value="NMG18001.1"/>
    <property type="molecule type" value="Genomic_DNA"/>
</dbReference>
<feature type="domain" description="Phytochrome chromophore attachment site" evidence="6">
    <location>
        <begin position="543"/>
        <end position="679"/>
    </location>
</feature>
<dbReference type="PANTHER" id="PTHR32089">
    <property type="entry name" value="METHYL-ACCEPTING CHEMOTAXIS PROTEIN MCPB"/>
    <property type="match status" value="1"/>
</dbReference>
<protein>
    <submittedName>
        <fullName evidence="8">Chemotaxis protein</fullName>
    </submittedName>
</protein>
<proteinExistence type="predicted"/>
<dbReference type="Gene3D" id="1.10.287.950">
    <property type="entry name" value="Methyl-accepting chemotaxis protein"/>
    <property type="match status" value="1"/>
</dbReference>
<dbReference type="Gene3D" id="3.30.450.40">
    <property type="match status" value="4"/>
</dbReference>
<keyword evidence="1 2" id="KW-0807">Transducer</keyword>
<evidence type="ECO:0000313" key="9">
    <source>
        <dbReference type="Proteomes" id="UP000718564"/>
    </source>
</evidence>
<dbReference type="InterPro" id="IPR029016">
    <property type="entry name" value="GAF-like_dom_sf"/>
</dbReference>
<feature type="domain" description="Phytochrome chromophore attachment site" evidence="6">
    <location>
        <begin position="371"/>
        <end position="507"/>
    </location>
</feature>
<dbReference type="RefSeq" id="WP_169153289.1">
    <property type="nucleotide sequence ID" value="NZ_CAWPJE010000205.1"/>
</dbReference>
<dbReference type="PANTHER" id="PTHR32089:SF114">
    <property type="entry name" value="METHYL-ACCEPTING CHEMOTAXIS PROTEIN MCPB"/>
    <property type="match status" value="1"/>
</dbReference>
<name>A0ABX1P2M5_9CYAN</name>
<keyword evidence="9" id="KW-1185">Reference proteome</keyword>
<dbReference type="Pfam" id="PF00015">
    <property type="entry name" value="MCPsignal"/>
    <property type="match status" value="1"/>
</dbReference>
<feature type="coiled-coil region" evidence="3">
    <location>
        <begin position="697"/>
        <end position="724"/>
    </location>
</feature>
<dbReference type="InterPro" id="IPR004089">
    <property type="entry name" value="MCPsignal_dom"/>
</dbReference>
<comment type="caution">
    <text evidence="8">The sequence shown here is derived from an EMBL/GenBank/DDBJ whole genome shotgun (WGS) entry which is preliminary data.</text>
</comment>
<evidence type="ECO:0000256" key="1">
    <source>
        <dbReference type="ARBA" id="ARBA00023224"/>
    </source>
</evidence>
<evidence type="ECO:0000256" key="3">
    <source>
        <dbReference type="SAM" id="Coils"/>
    </source>
</evidence>
<dbReference type="Proteomes" id="UP000718564">
    <property type="component" value="Unassembled WGS sequence"/>
</dbReference>